<dbReference type="Proteomes" id="UP000242763">
    <property type="component" value="Unassembled WGS sequence"/>
</dbReference>
<dbReference type="SUPFAM" id="SSF53613">
    <property type="entry name" value="Ribokinase-like"/>
    <property type="match status" value="1"/>
</dbReference>
<dbReference type="PANTHER" id="PTHR42909">
    <property type="entry name" value="ZGC:136858"/>
    <property type="match status" value="1"/>
</dbReference>
<evidence type="ECO:0000256" key="1">
    <source>
        <dbReference type="ARBA" id="ARBA00022723"/>
    </source>
</evidence>
<keyword evidence="3" id="KW-0418">Kinase</keyword>
<dbReference type="STRING" id="1121003.SAMN03080618_01343"/>
<reference evidence="4" key="1">
    <citation type="submission" date="2016-10" db="EMBL/GenBank/DDBJ databases">
        <authorList>
            <person name="Varghese N."/>
            <person name="Submissions S."/>
        </authorList>
    </citation>
    <scope>NUCLEOTIDE SEQUENCE [LARGE SCALE GENOMIC DNA]</scope>
    <source>
        <strain evidence="4">DSM 21857</strain>
    </source>
</reference>
<keyword evidence="4" id="KW-1185">Reference proteome</keyword>
<evidence type="ECO:0000259" key="2">
    <source>
        <dbReference type="Pfam" id="PF00294"/>
    </source>
</evidence>
<gene>
    <name evidence="3" type="ORF">SAMN03080618_01343</name>
</gene>
<dbReference type="InterPro" id="IPR029056">
    <property type="entry name" value="Ribokinase-like"/>
</dbReference>
<dbReference type="GO" id="GO:0004730">
    <property type="term" value="F:pseudouridylate synthase activity"/>
    <property type="evidence" value="ECO:0007669"/>
    <property type="project" value="TreeGrafter"/>
</dbReference>
<dbReference type="Gene3D" id="3.40.1190.20">
    <property type="match status" value="1"/>
</dbReference>
<dbReference type="GO" id="GO:0046872">
    <property type="term" value="F:metal ion binding"/>
    <property type="evidence" value="ECO:0007669"/>
    <property type="project" value="UniProtKB-KW"/>
</dbReference>
<dbReference type="CDD" id="cd01941">
    <property type="entry name" value="YeiC_kinase_like"/>
    <property type="match status" value="1"/>
</dbReference>
<organism evidence="3 4">
    <name type="scientific">Aquamicrobium aerolatum DSM 21857</name>
    <dbReference type="NCBI Taxonomy" id="1121003"/>
    <lineage>
        <taxon>Bacteria</taxon>
        <taxon>Pseudomonadati</taxon>
        <taxon>Pseudomonadota</taxon>
        <taxon>Alphaproteobacteria</taxon>
        <taxon>Hyphomicrobiales</taxon>
        <taxon>Phyllobacteriaceae</taxon>
        <taxon>Aerobium</taxon>
    </lineage>
</organism>
<evidence type="ECO:0000313" key="3">
    <source>
        <dbReference type="EMBL" id="SFI78676.1"/>
    </source>
</evidence>
<dbReference type="GO" id="GO:0016301">
    <property type="term" value="F:kinase activity"/>
    <property type="evidence" value="ECO:0007669"/>
    <property type="project" value="UniProtKB-KW"/>
</dbReference>
<name>A0A1I3L212_9HYPH</name>
<proteinExistence type="predicted"/>
<protein>
    <submittedName>
        <fullName evidence="3">Sugar or nucleoside kinase, ribokinase family</fullName>
    </submittedName>
</protein>
<dbReference type="GO" id="GO:0005737">
    <property type="term" value="C:cytoplasm"/>
    <property type="evidence" value="ECO:0007669"/>
    <property type="project" value="TreeGrafter"/>
</dbReference>
<dbReference type="PANTHER" id="PTHR42909:SF1">
    <property type="entry name" value="CARBOHYDRATE KINASE PFKB DOMAIN-CONTAINING PROTEIN"/>
    <property type="match status" value="1"/>
</dbReference>
<keyword evidence="1" id="KW-0479">Metal-binding</keyword>
<dbReference type="EMBL" id="FORF01000006">
    <property type="protein sequence ID" value="SFI78676.1"/>
    <property type="molecule type" value="Genomic_DNA"/>
</dbReference>
<dbReference type="Pfam" id="PF00294">
    <property type="entry name" value="PfkB"/>
    <property type="match status" value="1"/>
</dbReference>
<evidence type="ECO:0000313" key="4">
    <source>
        <dbReference type="Proteomes" id="UP000242763"/>
    </source>
</evidence>
<dbReference type="GO" id="GO:0016798">
    <property type="term" value="F:hydrolase activity, acting on glycosyl bonds"/>
    <property type="evidence" value="ECO:0007669"/>
    <property type="project" value="TreeGrafter"/>
</dbReference>
<feature type="domain" description="Carbohydrate kinase PfkB" evidence="2">
    <location>
        <begin position="11"/>
        <end position="275"/>
    </location>
</feature>
<keyword evidence="3" id="KW-0808">Transferase</keyword>
<sequence>MTGPYVAAASNPGTMREEVGGGAFNALRNAVRHGVCGTILSLRGGDLAGDAVSRAVADSGIMDLSVTFIDRTTPSYTALLDAEGELIAGFADMDLYEACFGRQMRRRSVRDAIANSCAVLCDANLPADALISLAALTDERPLYGVAISPAKVSRFIPILPQLQCLFMNIREAQVVTGEVSTNPITLVHALKRKGLSSAVVTAGGDILAGLDSTGIFEVKIPAATNVADVTGAGDSVAGTTTACLMRGLPLRDAVRHGIAAASLTIASSNVVASYEDDAFAEALERIPVAQSSSSDA</sequence>
<dbReference type="InterPro" id="IPR011611">
    <property type="entry name" value="PfkB_dom"/>
</dbReference>
<dbReference type="AlphaFoldDB" id="A0A1I3L212"/>
<accession>A0A1I3L212</accession>